<dbReference type="EMBL" id="JAOYFB010000041">
    <property type="protein sequence ID" value="KAK4045175.1"/>
    <property type="molecule type" value="Genomic_DNA"/>
</dbReference>
<comment type="caution">
    <text evidence="2">The sequence shown here is derived from an EMBL/GenBank/DDBJ whole genome shotgun (WGS) entry which is preliminary data.</text>
</comment>
<proteinExistence type="predicted"/>
<name>A0ABR0B9B6_9CRUS</name>
<sequence length="404" mass="43937">MGTATVFAAVDPARARITPRTLPSGRTAINPALRRLPARIGARSENASPRRFEELPVGAVAFCFELRDRDEPERRRVDAVAEAPLVGGAVVEDVAEVGVAAVGADLGPDHAVGAVAVLDDGRFLHRLREARPAGAGVELVGRAEERLAGRHVDVKPGFVIVQIGVAEGRFRRRFAGDLELLRRELGLERFDGGLRVAKKRRRSRNRAESRANRPSLLRPVARLRWRGADRGSRQRGVRARRRGQFACFRLRAAPSVGFAARPHAAKHAARRRSGVGRSPWATRPPFFCEDARMAEPTVEARETRVQQEEADFARLVRSGAQMPGDRAPTNYRRLLRPTLWVAVASCVPVGALVGLLVGIVNEPGNHDYIGRGVVPAFFAIVGAAVGGVFTVFGGLALLLTRPKH</sequence>
<keyword evidence="1" id="KW-1133">Transmembrane helix</keyword>
<dbReference type="Proteomes" id="UP001234178">
    <property type="component" value="Unassembled WGS sequence"/>
</dbReference>
<evidence type="ECO:0000256" key="1">
    <source>
        <dbReference type="SAM" id="Phobius"/>
    </source>
</evidence>
<organism evidence="2 3">
    <name type="scientific">Daphnia magna</name>
    <dbReference type="NCBI Taxonomy" id="35525"/>
    <lineage>
        <taxon>Eukaryota</taxon>
        <taxon>Metazoa</taxon>
        <taxon>Ecdysozoa</taxon>
        <taxon>Arthropoda</taxon>
        <taxon>Crustacea</taxon>
        <taxon>Branchiopoda</taxon>
        <taxon>Diplostraca</taxon>
        <taxon>Cladocera</taxon>
        <taxon>Anomopoda</taxon>
        <taxon>Daphniidae</taxon>
        <taxon>Daphnia</taxon>
    </lineage>
</organism>
<keyword evidence="1" id="KW-0812">Transmembrane</keyword>
<gene>
    <name evidence="2" type="ORF">OUZ56_032583</name>
</gene>
<evidence type="ECO:0000313" key="3">
    <source>
        <dbReference type="Proteomes" id="UP001234178"/>
    </source>
</evidence>
<evidence type="ECO:0000313" key="2">
    <source>
        <dbReference type="EMBL" id="KAK4045175.1"/>
    </source>
</evidence>
<protein>
    <submittedName>
        <fullName evidence="2">Uncharacterized protein</fullName>
    </submittedName>
</protein>
<keyword evidence="3" id="KW-1185">Reference proteome</keyword>
<feature type="transmembrane region" description="Helical" evidence="1">
    <location>
        <begin position="339"/>
        <end position="360"/>
    </location>
</feature>
<keyword evidence="1" id="KW-0472">Membrane</keyword>
<accession>A0ABR0B9B6</accession>
<reference evidence="2 3" key="1">
    <citation type="journal article" date="2023" name="Nucleic Acids Res.">
        <title>The hologenome of Daphnia magna reveals possible DNA methylation and microbiome-mediated evolution of the host genome.</title>
        <authorList>
            <person name="Chaturvedi A."/>
            <person name="Li X."/>
            <person name="Dhandapani V."/>
            <person name="Marshall H."/>
            <person name="Kissane S."/>
            <person name="Cuenca-Cambronero M."/>
            <person name="Asole G."/>
            <person name="Calvet F."/>
            <person name="Ruiz-Romero M."/>
            <person name="Marangio P."/>
            <person name="Guigo R."/>
            <person name="Rago D."/>
            <person name="Mirbahai L."/>
            <person name="Eastwood N."/>
            <person name="Colbourne J.K."/>
            <person name="Zhou J."/>
            <person name="Mallon E."/>
            <person name="Orsini L."/>
        </authorList>
    </citation>
    <scope>NUCLEOTIDE SEQUENCE [LARGE SCALE GENOMIC DNA]</scope>
    <source>
        <strain evidence="2">LRV0_1</strain>
    </source>
</reference>
<feature type="transmembrane region" description="Helical" evidence="1">
    <location>
        <begin position="372"/>
        <end position="399"/>
    </location>
</feature>